<dbReference type="Pfam" id="PF04238">
    <property type="entry name" value="DUF420"/>
    <property type="match status" value="1"/>
</dbReference>
<dbReference type="RefSeq" id="WP_184436652.1">
    <property type="nucleotide sequence ID" value="NZ_JACIGI010000029.1"/>
</dbReference>
<evidence type="ECO:0000313" key="2">
    <source>
        <dbReference type="EMBL" id="MBB4287172.1"/>
    </source>
</evidence>
<feature type="transmembrane region" description="Helical" evidence="1">
    <location>
        <begin position="12"/>
        <end position="29"/>
    </location>
</feature>
<evidence type="ECO:0000256" key="1">
    <source>
        <dbReference type="SAM" id="Phobius"/>
    </source>
</evidence>
<name>A0A7W6S2V7_9PROT</name>
<keyword evidence="1" id="KW-1133">Transmembrane helix</keyword>
<dbReference type="EMBL" id="JACIGI010000029">
    <property type="protein sequence ID" value="MBB4287172.1"/>
    <property type="molecule type" value="Genomic_DNA"/>
</dbReference>
<keyword evidence="1" id="KW-0812">Transmembrane</keyword>
<proteinExistence type="predicted"/>
<accession>A0A7W6S2V7</accession>
<dbReference type="AlphaFoldDB" id="A0A7W6S2V7"/>
<keyword evidence="3" id="KW-1185">Reference proteome</keyword>
<organism evidence="2 3">
    <name type="scientific">Roseospira goensis</name>
    <dbReference type="NCBI Taxonomy" id="391922"/>
    <lineage>
        <taxon>Bacteria</taxon>
        <taxon>Pseudomonadati</taxon>
        <taxon>Pseudomonadota</taxon>
        <taxon>Alphaproteobacteria</taxon>
        <taxon>Rhodospirillales</taxon>
        <taxon>Rhodospirillaceae</taxon>
        <taxon>Roseospira</taxon>
    </lineage>
</organism>
<protein>
    <submittedName>
        <fullName evidence="2">Uncharacterized membrane protein YozB (DUF420 family)</fullName>
    </submittedName>
</protein>
<reference evidence="2 3" key="1">
    <citation type="submission" date="2020-08" db="EMBL/GenBank/DDBJ databases">
        <title>Genome sequencing of Purple Non-Sulfur Bacteria from various extreme environments.</title>
        <authorList>
            <person name="Mayer M."/>
        </authorList>
    </citation>
    <scope>NUCLEOTIDE SEQUENCE [LARGE SCALE GENOMIC DNA]</scope>
    <source>
        <strain evidence="2 3">JA135</strain>
    </source>
</reference>
<feature type="transmembrane region" description="Helical" evidence="1">
    <location>
        <begin position="41"/>
        <end position="58"/>
    </location>
</feature>
<comment type="caution">
    <text evidence="2">The sequence shown here is derived from an EMBL/GenBank/DDBJ whole genome shotgun (WGS) entry which is preliminary data.</text>
</comment>
<feature type="transmembrane region" description="Helical" evidence="1">
    <location>
        <begin position="78"/>
        <end position="100"/>
    </location>
</feature>
<dbReference type="PANTHER" id="PTHR37692:SF1">
    <property type="entry name" value="DUF420 DOMAIN-CONTAINING PROTEIN"/>
    <property type="match status" value="1"/>
</dbReference>
<dbReference type="Proteomes" id="UP000555728">
    <property type="component" value="Unassembled WGS sequence"/>
</dbReference>
<gene>
    <name evidence="2" type="ORF">GGD88_002916</name>
</gene>
<keyword evidence="1" id="KW-0472">Membrane</keyword>
<sequence>MDTAAVLPHVNAGLNALSTVLLVAGYVFIRAGRRDAHRAAMLGALGVSAAFLVSYLTYHFTAPMFVFPGTGLIRPVYYTILTVHVVLAIAIVPLVILTVLRAWRGVFARHKAIARWTLPLWLCVTVSGVVVYLMLYQLYDRPA</sequence>
<dbReference type="PANTHER" id="PTHR37692">
    <property type="entry name" value="HYPOTHETICAL MEMBRANE SPANNING PROTEIN"/>
    <property type="match status" value="1"/>
</dbReference>
<evidence type="ECO:0000313" key="3">
    <source>
        <dbReference type="Proteomes" id="UP000555728"/>
    </source>
</evidence>
<dbReference type="InterPro" id="IPR007352">
    <property type="entry name" value="DUF420"/>
</dbReference>
<feature type="transmembrane region" description="Helical" evidence="1">
    <location>
        <begin position="120"/>
        <end position="139"/>
    </location>
</feature>